<dbReference type="AlphaFoldDB" id="A0A1D7VMK6"/>
<evidence type="ECO:0000313" key="3">
    <source>
        <dbReference type="Proteomes" id="UP000094094"/>
    </source>
</evidence>
<dbReference type="KEGG" id="slc:SL103_18665"/>
<accession>A0A1D7VMK6</accession>
<reference evidence="2 3" key="1">
    <citation type="submission" date="2016-09" db="EMBL/GenBank/DDBJ databases">
        <title>Complete genome sequencing of Streptomyces lydicus 103 and metabolic pathways analysis of antibiotic biosynthesis.</title>
        <authorList>
            <person name="Jia N."/>
            <person name="Ding M.-Z."/>
            <person name="Gao F."/>
            <person name="Yuan Y.-J."/>
        </authorList>
    </citation>
    <scope>NUCLEOTIDE SEQUENCE [LARGE SCALE GENOMIC DNA]</scope>
    <source>
        <strain evidence="2 3">103</strain>
    </source>
</reference>
<dbReference type="Proteomes" id="UP000094094">
    <property type="component" value="Chromosome"/>
</dbReference>
<sequence length="209" mass="21888">MVVPDHTSVPMFPESVSQTVLCPSKIKRHGPADAAGGVAWALLEGLGTNALGSLAALLVGAASHIETDPRLPSPFTPKGTRQTGPAWYSTSTVAYAVELGATIQPSEAYVRHEHGAYFDAWYTRLRDAYMATMADLGVEAGMSEADFLAAMARHKSVGPGQAAALSAIKSTVKGGIGKLRERPQGIKHKFGEPWPALSAPPGARTPGQS</sequence>
<evidence type="ECO:0008006" key="4">
    <source>
        <dbReference type="Google" id="ProtNLM"/>
    </source>
</evidence>
<feature type="region of interest" description="Disordered" evidence="1">
    <location>
        <begin position="183"/>
        <end position="209"/>
    </location>
</feature>
<organism evidence="2 3">
    <name type="scientific">Streptomyces lydicus</name>
    <dbReference type="NCBI Taxonomy" id="47763"/>
    <lineage>
        <taxon>Bacteria</taxon>
        <taxon>Bacillati</taxon>
        <taxon>Actinomycetota</taxon>
        <taxon>Actinomycetes</taxon>
        <taxon>Kitasatosporales</taxon>
        <taxon>Streptomycetaceae</taxon>
        <taxon>Streptomyces</taxon>
    </lineage>
</organism>
<protein>
    <recommendedName>
        <fullName evidence="4">Transcriptional regulator</fullName>
    </recommendedName>
</protein>
<evidence type="ECO:0000313" key="2">
    <source>
        <dbReference type="EMBL" id="AOP47986.1"/>
    </source>
</evidence>
<evidence type="ECO:0000256" key="1">
    <source>
        <dbReference type="SAM" id="MobiDB-lite"/>
    </source>
</evidence>
<keyword evidence="3" id="KW-1185">Reference proteome</keyword>
<proteinExistence type="predicted"/>
<name>A0A1D7VMK6_9ACTN</name>
<gene>
    <name evidence="2" type="ORF">SL103_18665</name>
</gene>
<dbReference type="EMBL" id="CP017157">
    <property type="protein sequence ID" value="AOP47986.1"/>
    <property type="molecule type" value="Genomic_DNA"/>
</dbReference>